<proteinExistence type="predicted"/>
<keyword evidence="1" id="KW-0732">Signal</keyword>
<dbReference type="AlphaFoldDB" id="A0A8H3YF40"/>
<protein>
    <recommendedName>
        <fullName evidence="2">WSC domain-containing protein</fullName>
    </recommendedName>
</protein>
<dbReference type="Proteomes" id="UP000620104">
    <property type="component" value="Unassembled WGS sequence"/>
</dbReference>
<evidence type="ECO:0000313" key="4">
    <source>
        <dbReference type="Proteomes" id="UP000620104"/>
    </source>
</evidence>
<comment type="caution">
    <text evidence="3">The sequence shown here is derived from an EMBL/GenBank/DDBJ whole genome shotgun (WGS) entry which is preliminary data.</text>
</comment>
<reference evidence="3" key="1">
    <citation type="submission" date="2020-07" db="EMBL/GenBank/DDBJ databases">
        <title>Draft Genome Sequence of a Deep-Sea Yeast, Naganishia (Cryptococcus) liquefaciens strain N6.</title>
        <authorList>
            <person name="Han Y.W."/>
            <person name="Kajitani R."/>
            <person name="Morimoto H."/>
            <person name="Parhat M."/>
            <person name="Tsubouchi H."/>
            <person name="Bakenova O."/>
            <person name="Ogata M."/>
            <person name="Argunhan B."/>
            <person name="Aoki R."/>
            <person name="Kajiwara S."/>
            <person name="Itoh T."/>
            <person name="Iwasaki H."/>
        </authorList>
    </citation>
    <scope>NUCLEOTIDE SEQUENCE</scope>
    <source>
        <strain evidence="3">N6</strain>
    </source>
</reference>
<name>A0A8H3YF40_9TREE</name>
<evidence type="ECO:0000313" key="3">
    <source>
        <dbReference type="EMBL" id="GHJ87189.1"/>
    </source>
</evidence>
<dbReference type="InterPro" id="IPR002889">
    <property type="entry name" value="WSC_carb-bd"/>
</dbReference>
<dbReference type="PROSITE" id="PS51212">
    <property type="entry name" value="WSC"/>
    <property type="match status" value="1"/>
</dbReference>
<accession>A0A8H3YF40</accession>
<dbReference type="EMBL" id="BLZA01000021">
    <property type="protein sequence ID" value="GHJ87189.1"/>
    <property type="molecule type" value="Genomic_DNA"/>
</dbReference>
<evidence type="ECO:0000256" key="1">
    <source>
        <dbReference type="SAM" id="SignalP"/>
    </source>
</evidence>
<dbReference type="SMART" id="SM00321">
    <property type="entry name" value="WSC"/>
    <property type="match status" value="1"/>
</dbReference>
<sequence>MKTAAITIFTFATVLAHANAAPANSQEHSIAARATRSSAGWYSYGCYADCYADDSHQDGMGRRLPYQAYSNNPNSTPDTCIAACQGVGYAYAGLQFGQECWCGNGAYSEATLGPNKPASECSTFCSSGAKCGGPCRNNIWSSSPKPDAPQS</sequence>
<keyword evidence="4" id="KW-1185">Reference proteome</keyword>
<gene>
    <name evidence="3" type="ORF">NliqN6_3591</name>
</gene>
<dbReference type="OrthoDB" id="5985073at2759"/>
<feature type="signal peptide" evidence="1">
    <location>
        <begin position="1"/>
        <end position="20"/>
    </location>
</feature>
<dbReference type="Pfam" id="PF01822">
    <property type="entry name" value="WSC"/>
    <property type="match status" value="1"/>
</dbReference>
<feature type="chain" id="PRO_5034508549" description="WSC domain-containing protein" evidence="1">
    <location>
        <begin position="21"/>
        <end position="151"/>
    </location>
</feature>
<evidence type="ECO:0000259" key="2">
    <source>
        <dbReference type="PROSITE" id="PS51212"/>
    </source>
</evidence>
<organism evidence="3 4">
    <name type="scientific">Naganishia liquefaciens</name>
    <dbReference type="NCBI Taxonomy" id="104408"/>
    <lineage>
        <taxon>Eukaryota</taxon>
        <taxon>Fungi</taxon>
        <taxon>Dikarya</taxon>
        <taxon>Basidiomycota</taxon>
        <taxon>Agaricomycotina</taxon>
        <taxon>Tremellomycetes</taxon>
        <taxon>Filobasidiales</taxon>
        <taxon>Filobasidiaceae</taxon>
        <taxon>Naganishia</taxon>
    </lineage>
</organism>
<feature type="domain" description="WSC" evidence="2">
    <location>
        <begin position="40"/>
        <end position="143"/>
    </location>
</feature>